<dbReference type="SUPFAM" id="SSF100934">
    <property type="entry name" value="Heat shock protein 70kD (HSP70), C-terminal subdomain"/>
    <property type="match status" value="1"/>
</dbReference>
<dbReference type="FunFam" id="3.90.640.10:FF:000003">
    <property type="entry name" value="Molecular chaperone DnaK"/>
    <property type="match status" value="1"/>
</dbReference>
<dbReference type="Gene3D" id="3.30.420.40">
    <property type="match status" value="2"/>
</dbReference>
<reference evidence="11" key="1">
    <citation type="submission" date="2019-12" db="EMBL/GenBank/DDBJ databases">
        <title>Mycobacterium spongiae sp. nov.</title>
        <authorList>
            <person name="Stinear T."/>
        </authorList>
    </citation>
    <scope>NUCLEOTIDE SEQUENCE</scope>
    <source>
        <strain evidence="11">FSD4b-SM</strain>
    </source>
</reference>
<evidence type="ECO:0000256" key="10">
    <source>
        <dbReference type="SAM" id="MobiDB-lite"/>
    </source>
</evidence>
<dbReference type="GO" id="GO:0005524">
    <property type="term" value="F:ATP binding"/>
    <property type="evidence" value="ECO:0007669"/>
    <property type="project" value="UniProtKB-UniRule"/>
</dbReference>
<dbReference type="RefSeq" id="WP_211697577.1">
    <property type="nucleotide sequence ID" value="NZ_CP046600.1"/>
</dbReference>
<keyword evidence="4 7" id="KW-0067">ATP-binding</keyword>
<dbReference type="GO" id="GO:0097691">
    <property type="term" value="C:bacterial extracellular vesicle"/>
    <property type="evidence" value="ECO:0007669"/>
    <property type="project" value="UniProtKB-ARBA"/>
</dbReference>
<dbReference type="HAMAP" id="MF_00332">
    <property type="entry name" value="DnaK"/>
    <property type="match status" value="1"/>
</dbReference>
<dbReference type="InterPro" id="IPR013126">
    <property type="entry name" value="Hsp_70_fam"/>
</dbReference>
<accession>A0A975PVG8</accession>
<dbReference type="Proteomes" id="UP000682202">
    <property type="component" value="Chromosome"/>
</dbReference>
<feature type="coiled-coil region" evidence="9">
    <location>
        <begin position="224"/>
        <end position="251"/>
    </location>
</feature>
<dbReference type="PROSITE" id="PS01036">
    <property type="entry name" value="HSP70_3"/>
    <property type="match status" value="1"/>
</dbReference>
<evidence type="ECO:0000313" key="11">
    <source>
        <dbReference type="EMBL" id="QUR66100.1"/>
    </source>
</evidence>
<feature type="compositionally biased region" description="Acidic residues" evidence="10">
    <location>
        <begin position="618"/>
        <end position="632"/>
    </location>
</feature>
<comment type="function">
    <text evidence="7">Acts as a chaperone.</text>
</comment>
<evidence type="ECO:0000256" key="8">
    <source>
        <dbReference type="RuleBase" id="RU003322"/>
    </source>
</evidence>
<dbReference type="PANTHER" id="PTHR19375">
    <property type="entry name" value="HEAT SHOCK PROTEIN 70KDA"/>
    <property type="match status" value="1"/>
</dbReference>
<dbReference type="NCBIfam" id="TIGR02350">
    <property type="entry name" value="prok_dnaK"/>
    <property type="match status" value="1"/>
</dbReference>
<dbReference type="SUPFAM" id="SSF53067">
    <property type="entry name" value="Actin-like ATPase domain"/>
    <property type="match status" value="2"/>
</dbReference>
<dbReference type="Pfam" id="PF00012">
    <property type="entry name" value="HSP70"/>
    <property type="match status" value="2"/>
</dbReference>
<evidence type="ECO:0000256" key="7">
    <source>
        <dbReference type="HAMAP-Rule" id="MF_00332"/>
    </source>
</evidence>
<dbReference type="CDD" id="cd10234">
    <property type="entry name" value="ASKHA_NBD_HSP70_DnaK-like"/>
    <property type="match status" value="1"/>
</dbReference>
<dbReference type="KEGG" id="mspg:F6B93_02490"/>
<dbReference type="PRINTS" id="PR00301">
    <property type="entry name" value="HEATSHOCK70"/>
</dbReference>
<evidence type="ECO:0000256" key="6">
    <source>
        <dbReference type="ARBA" id="ARBA00023186"/>
    </source>
</evidence>
<evidence type="ECO:0000256" key="3">
    <source>
        <dbReference type="ARBA" id="ARBA00022741"/>
    </source>
</evidence>
<dbReference type="InterPro" id="IPR029047">
    <property type="entry name" value="HSP70_peptide-bd_sf"/>
</dbReference>
<keyword evidence="5 7" id="KW-0346">Stress response</keyword>
<feature type="compositionally biased region" description="Low complexity" evidence="10">
    <location>
        <begin position="589"/>
        <end position="606"/>
    </location>
</feature>
<dbReference type="FunFam" id="2.60.34.10:FF:000014">
    <property type="entry name" value="Chaperone protein DnaK HSP70"/>
    <property type="match status" value="1"/>
</dbReference>
<comment type="similarity">
    <text evidence="1 7 8">Belongs to the heat shock protein 70 family.</text>
</comment>
<gene>
    <name evidence="7 11" type="primary">dnaK</name>
    <name evidence="11" type="ORF">F6B93_02490</name>
</gene>
<dbReference type="GO" id="GO:0140662">
    <property type="term" value="F:ATP-dependent protein folding chaperone"/>
    <property type="evidence" value="ECO:0007669"/>
    <property type="project" value="InterPro"/>
</dbReference>
<evidence type="ECO:0000256" key="2">
    <source>
        <dbReference type="ARBA" id="ARBA00022553"/>
    </source>
</evidence>
<evidence type="ECO:0000256" key="5">
    <source>
        <dbReference type="ARBA" id="ARBA00023016"/>
    </source>
</evidence>
<dbReference type="NCBIfam" id="NF001413">
    <property type="entry name" value="PRK00290.1"/>
    <property type="match status" value="1"/>
</dbReference>
<dbReference type="InterPro" id="IPR043129">
    <property type="entry name" value="ATPase_NBD"/>
</dbReference>
<keyword evidence="9" id="KW-0175">Coiled coil</keyword>
<evidence type="ECO:0000313" key="12">
    <source>
        <dbReference type="Proteomes" id="UP000682202"/>
    </source>
</evidence>
<dbReference type="FunFam" id="3.30.420.40:FF:000071">
    <property type="entry name" value="Molecular chaperone DnaK"/>
    <property type="match status" value="1"/>
</dbReference>
<organism evidence="11 12">
    <name type="scientific">Mycobacterium spongiae</name>
    <dbReference type="NCBI Taxonomy" id="886343"/>
    <lineage>
        <taxon>Bacteria</taxon>
        <taxon>Bacillati</taxon>
        <taxon>Actinomycetota</taxon>
        <taxon>Actinomycetes</taxon>
        <taxon>Mycobacteriales</taxon>
        <taxon>Mycobacteriaceae</taxon>
        <taxon>Mycobacterium</taxon>
    </lineage>
</organism>
<dbReference type="PROSITE" id="PS00297">
    <property type="entry name" value="HSP70_1"/>
    <property type="match status" value="1"/>
</dbReference>
<dbReference type="InterPro" id="IPR012725">
    <property type="entry name" value="Chaperone_DnaK"/>
</dbReference>
<dbReference type="Gene3D" id="1.20.1270.10">
    <property type="match status" value="1"/>
</dbReference>
<proteinExistence type="evidence at transcript level"/>
<feature type="region of interest" description="Disordered" evidence="10">
    <location>
        <begin position="589"/>
        <end position="632"/>
    </location>
</feature>
<dbReference type="Gene3D" id="3.90.640.10">
    <property type="entry name" value="Actin, Chain A, domain 4"/>
    <property type="match status" value="1"/>
</dbReference>
<feature type="modified residue" description="Phosphothreonine; by autocatalysis" evidence="7">
    <location>
        <position position="175"/>
    </location>
</feature>
<keyword evidence="2 7" id="KW-0597">Phosphoprotein</keyword>
<dbReference type="Gene3D" id="2.60.34.10">
    <property type="entry name" value="Substrate Binding Domain Of DNAk, Chain A, domain 1"/>
    <property type="match status" value="1"/>
</dbReference>
<keyword evidence="3 7" id="KW-0547">Nucleotide-binding</keyword>
<dbReference type="InterPro" id="IPR018181">
    <property type="entry name" value="Heat_shock_70_CS"/>
</dbReference>
<dbReference type="EMBL" id="CP046600">
    <property type="protein sequence ID" value="QUR66100.1"/>
    <property type="molecule type" value="Genomic_DNA"/>
</dbReference>
<dbReference type="InterPro" id="IPR029048">
    <property type="entry name" value="HSP70_C_sf"/>
</dbReference>
<keyword evidence="6 7" id="KW-0143">Chaperone</keyword>
<dbReference type="SUPFAM" id="SSF100920">
    <property type="entry name" value="Heat shock protein 70kD (HSP70), peptide-binding domain"/>
    <property type="match status" value="1"/>
</dbReference>
<protein>
    <recommendedName>
        <fullName evidence="7">Chaperone protein DnaK</fullName>
    </recommendedName>
    <alternativeName>
        <fullName evidence="7">HSP70</fullName>
    </alternativeName>
    <alternativeName>
        <fullName evidence="7">Heat shock 70 kDa protein</fullName>
    </alternativeName>
    <alternativeName>
        <fullName evidence="7">Heat shock protein 70</fullName>
    </alternativeName>
</protein>
<name>A0A975PVG8_9MYCO</name>
<dbReference type="PROSITE" id="PS00329">
    <property type="entry name" value="HSP70_2"/>
    <property type="match status" value="1"/>
</dbReference>
<sequence length="632" mass="67298">MARAVGIDLGTTNSVVAVLEGGDPVVVANSEGSRTTPSIVAFARNGEVLVGQPAKNQAVTNIDRTVRSVKRNMGTDWSIEIDDKKYTAPEISARVLQKLKRDAEAYLGEDITDAVITVPAYFNDAQRQATKDAGQIAGLNVLRIVNEPTAAALAYGLDKGEKEQTILVFDLGGGTFDVSLLEIGEGVVEVRATSGDNHLGGDDWDDRIVEWLVDKFKGTSGIDLTKDKMAMQRLREAAEKAKIELSSSQSTSINLPYITVDADKNPLFLDEQLTRAEFQRITQDLLDRTRKPFQSVIADTGISVSAIDHVVLVGGSTRMPAVTELVKELTGGKEPNKGVNPDEVVAVGAALQAGVLKGEVKDVLLLDVTPLSLGIETKGGVMTKLIERNTTIPTKRSETFTTADDNQPSVQIQVYQGEREIAAHNKLLGSFELTGIPPAPRGVPQIEVTFDIDANGIVHVTAKDKGTGKENTIRIQEGSGLSKEEIDRMIKDAEAHAAEDHQRREEADVRNQAETLVYQTEKFIAEQRSGDSEAGAPKVPDDTLDKVDAAVADAKKALDGTDIAAIKSAMEKLGQESQALGQAIYEATQAEAQAASEAAGAAQPGGAAAGGAQAGADDVVDAEVVDDDRETK</sequence>
<keyword evidence="12" id="KW-1185">Reference proteome</keyword>
<dbReference type="FunFam" id="1.20.1270.10:FF:000001">
    <property type="entry name" value="Molecular chaperone DnaK"/>
    <property type="match status" value="1"/>
</dbReference>
<evidence type="ECO:0000256" key="9">
    <source>
        <dbReference type="SAM" id="Coils"/>
    </source>
</evidence>
<dbReference type="GO" id="GO:0051082">
    <property type="term" value="F:unfolded protein binding"/>
    <property type="evidence" value="ECO:0007669"/>
    <property type="project" value="InterPro"/>
</dbReference>
<dbReference type="AlphaFoldDB" id="A0A975PVG8"/>
<evidence type="ECO:0000256" key="1">
    <source>
        <dbReference type="ARBA" id="ARBA00007381"/>
    </source>
</evidence>
<comment type="induction">
    <text evidence="7">By stress conditions e.g. heat shock.</text>
</comment>
<evidence type="ECO:0000256" key="4">
    <source>
        <dbReference type="ARBA" id="ARBA00022840"/>
    </source>
</evidence>